<protein>
    <submittedName>
        <fullName evidence="1">Ead/Ea22-like family protein</fullName>
    </submittedName>
</protein>
<accession>A0A7T2X016</accession>
<dbReference type="EMBL" id="CP065687">
    <property type="protein sequence ID" value="QPS45762.1"/>
    <property type="molecule type" value="Genomic_DNA"/>
</dbReference>
<reference evidence="1 2" key="1">
    <citation type="submission" date="2020-12" db="EMBL/GenBank/DDBJ databases">
        <title>FDA dAtabase for Regulatory Grade micrObial Sequences (FDA-ARGOS): Supporting development and validation of Infectious Disease Dx tests.</title>
        <authorList>
            <person name="Nelson B."/>
            <person name="Plummer A."/>
            <person name="Tallon L."/>
            <person name="Sadzewicz L."/>
            <person name="Zhao X."/>
            <person name="Boylan J."/>
            <person name="Ott S."/>
            <person name="Bowen H."/>
            <person name="Vavikolanu K."/>
            <person name="Mehta A."/>
            <person name="Aluvathingal J."/>
            <person name="Nadendla S."/>
            <person name="Myers T."/>
            <person name="Yan Y."/>
            <person name="Sichtig H."/>
        </authorList>
    </citation>
    <scope>NUCLEOTIDE SEQUENCE [LARGE SCALE GENOMIC DNA]</scope>
    <source>
        <strain evidence="1 2">FDAARGOS_899</strain>
    </source>
</reference>
<dbReference type="InterPro" id="IPR025153">
    <property type="entry name" value="Ead_Ea22"/>
</dbReference>
<dbReference type="KEGG" id="bhg:I6G56_26850"/>
<evidence type="ECO:0000313" key="2">
    <source>
        <dbReference type="Proteomes" id="UP000594943"/>
    </source>
</evidence>
<dbReference type="Proteomes" id="UP000594943">
    <property type="component" value="Chromosome 2"/>
</dbReference>
<dbReference type="AlphaFoldDB" id="A0A7U4PBM4"/>
<dbReference type="RefSeq" id="WP_009916871.1">
    <property type="nucleotide sequence ID" value="NZ_CP013382.1"/>
</dbReference>
<dbReference type="Pfam" id="PF13935">
    <property type="entry name" value="Ead_Ea22"/>
    <property type="match status" value="1"/>
</dbReference>
<accession>A0A7U4PBM4</accession>
<proteinExistence type="predicted"/>
<evidence type="ECO:0000313" key="1">
    <source>
        <dbReference type="EMBL" id="QPS45762.1"/>
    </source>
</evidence>
<name>A0A7U4PBM4_9BURK</name>
<sequence length="134" mass="15009">MAEIDVKKLRELAQKATPGPWAVDTECLDGHGRLYVSKGRSDYLLGRILEVFQNCLVRSKQRMANAEYIAAANPATILVICDRLEAAEKDAGRYRTFLKINLQQLAELRYQVNQEGKSIDDLLDALAQRQGEGS</sequence>
<organism evidence="1 2">
    <name type="scientific">Burkholderia humptydooensis</name>
    <dbReference type="NCBI Taxonomy" id="430531"/>
    <lineage>
        <taxon>Bacteria</taxon>
        <taxon>Pseudomonadati</taxon>
        <taxon>Pseudomonadota</taxon>
        <taxon>Betaproteobacteria</taxon>
        <taxon>Burkholderiales</taxon>
        <taxon>Burkholderiaceae</taxon>
        <taxon>Burkholderia</taxon>
        <taxon>pseudomallei group</taxon>
    </lineage>
</organism>
<gene>
    <name evidence="1" type="ORF">I6G56_26850</name>
</gene>